<evidence type="ECO:0000256" key="2">
    <source>
        <dbReference type="ARBA" id="ARBA00022692"/>
    </source>
</evidence>
<dbReference type="GO" id="GO:0008610">
    <property type="term" value="P:lipid biosynthetic process"/>
    <property type="evidence" value="ECO:0007669"/>
    <property type="project" value="InterPro"/>
</dbReference>
<evidence type="ECO:0000256" key="5">
    <source>
        <dbReference type="SAM" id="Phobius"/>
    </source>
</evidence>
<dbReference type="Proteomes" id="UP000536720">
    <property type="component" value="Unassembled WGS sequence"/>
</dbReference>
<dbReference type="GO" id="GO:0016491">
    <property type="term" value="F:oxidoreductase activity"/>
    <property type="evidence" value="ECO:0007669"/>
    <property type="project" value="InterPro"/>
</dbReference>
<feature type="domain" description="Fatty acid hydroxylase" evidence="6">
    <location>
        <begin position="179"/>
        <end position="307"/>
    </location>
</feature>
<proteinExistence type="predicted"/>
<feature type="transmembrane region" description="Helical" evidence="5">
    <location>
        <begin position="83"/>
        <end position="102"/>
    </location>
</feature>
<accession>A0A7Y5Z1I4</accession>
<dbReference type="AlphaFoldDB" id="A0A7Y5Z1I4"/>
<evidence type="ECO:0000256" key="1">
    <source>
        <dbReference type="ARBA" id="ARBA00004370"/>
    </source>
</evidence>
<keyword evidence="3 5" id="KW-1133">Transmembrane helix</keyword>
<dbReference type="RefSeq" id="WP_175361398.1">
    <property type="nucleotide sequence ID" value="NZ_JABFMR010000001.1"/>
</dbReference>
<sequence length="342" mass="40117">MVDDGLYGQRNKRGDWHPKEPAQYPPVFVWPARPVAFVKWLFMSYLYPWNLFYATVAFLTLQFLTPSMATMEMLSADWMGLVLLRNVVLALLMYGGMYLWFYRFRKQGSLFKFNGKWPSNDNSAFLFGRQTPDNMFWSLVSGVPLWTAFEVLMFWGYANGWLPYVSWEEHPFYCLLILLLVPVWRDLHFYAVHRALHWPVMYKFVHYLHHKNVNPTPWSGLAMHPVEHLFYFSCVLIHYVVPSHPMHLMFNLMHAGLAPAQGHLGFDKVIVDDSVVDTGGFNHYLHHKYFECNYSDGVLPLDKWFGSFHDGSKEGQEAMDRRFQARAKVVNAKNLKNLEKTP</sequence>
<name>A0A7Y5Z1I4_9PSED</name>
<dbReference type="Pfam" id="PF04116">
    <property type="entry name" value="FA_hydroxylase"/>
    <property type="match status" value="1"/>
</dbReference>
<dbReference type="GO" id="GO:0016020">
    <property type="term" value="C:membrane"/>
    <property type="evidence" value="ECO:0007669"/>
    <property type="project" value="UniProtKB-SubCell"/>
</dbReference>
<comment type="caution">
    <text evidence="7">The sequence shown here is derived from an EMBL/GenBank/DDBJ whole genome shotgun (WGS) entry which is preliminary data.</text>
</comment>
<organism evidence="7 8">
    <name type="scientific">Pseudomonas corrugata</name>
    <dbReference type="NCBI Taxonomy" id="47879"/>
    <lineage>
        <taxon>Bacteria</taxon>
        <taxon>Pseudomonadati</taxon>
        <taxon>Pseudomonadota</taxon>
        <taxon>Gammaproteobacteria</taxon>
        <taxon>Pseudomonadales</taxon>
        <taxon>Pseudomonadaceae</taxon>
        <taxon>Pseudomonas</taxon>
    </lineage>
</organism>
<dbReference type="InterPro" id="IPR050307">
    <property type="entry name" value="Sterol_Desaturase_Related"/>
</dbReference>
<feature type="transmembrane region" description="Helical" evidence="5">
    <location>
        <begin position="40"/>
        <end position="63"/>
    </location>
</feature>
<dbReference type="InterPro" id="IPR006694">
    <property type="entry name" value="Fatty_acid_hydroxylase"/>
</dbReference>
<keyword evidence="4 5" id="KW-0472">Membrane</keyword>
<reference evidence="7 8" key="1">
    <citation type="journal article" date="2020" name="Front. Plant Sci.">
        <title>Isolation of Rhizosphere Bacteria That Improve Quality and Water Stress Tolerance in Greenhouse Ornamentals.</title>
        <authorList>
            <person name="Nordstedt N.P."/>
            <person name="Jones M.L."/>
        </authorList>
    </citation>
    <scope>NUCLEOTIDE SEQUENCE [LARGE SCALE GENOMIC DNA]</scope>
    <source>
        <strain evidence="7 8">C7D2</strain>
    </source>
</reference>
<comment type="subcellular location">
    <subcellularLocation>
        <location evidence="1">Membrane</location>
    </subcellularLocation>
</comment>
<keyword evidence="2 5" id="KW-0812">Transmembrane</keyword>
<dbReference type="GO" id="GO:0005506">
    <property type="term" value="F:iron ion binding"/>
    <property type="evidence" value="ECO:0007669"/>
    <property type="project" value="InterPro"/>
</dbReference>
<feature type="transmembrane region" description="Helical" evidence="5">
    <location>
        <begin position="136"/>
        <end position="158"/>
    </location>
</feature>
<evidence type="ECO:0000256" key="4">
    <source>
        <dbReference type="ARBA" id="ARBA00023136"/>
    </source>
</evidence>
<gene>
    <name evidence="7" type="ORF">HNO91_01410</name>
</gene>
<evidence type="ECO:0000313" key="8">
    <source>
        <dbReference type="Proteomes" id="UP000536720"/>
    </source>
</evidence>
<dbReference type="PANTHER" id="PTHR11863">
    <property type="entry name" value="STEROL DESATURASE"/>
    <property type="match status" value="1"/>
</dbReference>
<evidence type="ECO:0000256" key="3">
    <source>
        <dbReference type="ARBA" id="ARBA00022989"/>
    </source>
</evidence>
<feature type="transmembrane region" description="Helical" evidence="5">
    <location>
        <begin position="170"/>
        <end position="187"/>
    </location>
</feature>
<protein>
    <submittedName>
        <fullName evidence="7">Sterol desaturase family protein</fullName>
    </submittedName>
</protein>
<evidence type="ECO:0000313" key="7">
    <source>
        <dbReference type="EMBL" id="NUT85059.1"/>
    </source>
</evidence>
<dbReference type="EMBL" id="JABFMR010000001">
    <property type="protein sequence ID" value="NUT85059.1"/>
    <property type="molecule type" value="Genomic_DNA"/>
</dbReference>
<evidence type="ECO:0000259" key="6">
    <source>
        <dbReference type="Pfam" id="PF04116"/>
    </source>
</evidence>